<sequence length="163" mass="18592">MDYSGLGTEMKNSNEVPFESDTAMGWDDEIEKENDFIVLPAGEYPFTVTSFERARFNGSEKMGPCNQAKLRLEIKTDKGTASIMHNLFLNRKCEGLLCAFFRGIGQKKHNEKLKMDWGKVIGATGRAKVGVRKYNDNDFNEIKSFIYPDEQPTQQNKFQAGRF</sequence>
<name>A0ABT9Y3V1_9FIRM</name>
<organism evidence="1 2">
    <name type="scientific">Pectinatus haikarae</name>
    <dbReference type="NCBI Taxonomy" id="349096"/>
    <lineage>
        <taxon>Bacteria</taxon>
        <taxon>Bacillati</taxon>
        <taxon>Bacillota</taxon>
        <taxon>Negativicutes</taxon>
        <taxon>Selenomonadales</taxon>
        <taxon>Selenomonadaceae</taxon>
        <taxon>Pectinatus</taxon>
    </lineage>
</organism>
<dbReference type="Proteomes" id="UP001239167">
    <property type="component" value="Unassembled WGS sequence"/>
</dbReference>
<comment type="caution">
    <text evidence="1">The sequence shown here is derived from an EMBL/GenBank/DDBJ whole genome shotgun (WGS) entry which is preliminary data.</text>
</comment>
<dbReference type="EMBL" id="JAUSUE010000001">
    <property type="protein sequence ID" value="MDQ0202503.1"/>
    <property type="molecule type" value="Genomic_DNA"/>
</dbReference>
<evidence type="ECO:0008006" key="3">
    <source>
        <dbReference type="Google" id="ProtNLM"/>
    </source>
</evidence>
<protein>
    <recommendedName>
        <fullName evidence="3">DUF669 domain-containing protein</fullName>
    </recommendedName>
</protein>
<evidence type="ECO:0000313" key="2">
    <source>
        <dbReference type="Proteomes" id="UP001239167"/>
    </source>
</evidence>
<reference evidence="1 2" key="1">
    <citation type="submission" date="2023-07" db="EMBL/GenBank/DDBJ databases">
        <title>Genomic Encyclopedia of Type Strains, Phase IV (KMG-IV): sequencing the most valuable type-strain genomes for metagenomic binning, comparative biology and taxonomic classification.</title>
        <authorList>
            <person name="Goeker M."/>
        </authorList>
    </citation>
    <scope>NUCLEOTIDE SEQUENCE [LARGE SCALE GENOMIC DNA]</scope>
    <source>
        <strain evidence="1 2">DSM 16980</strain>
    </source>
</reference>
<dbReference type="RefSeq" id="WP_307222382.1">
    <property type="nucleotide sequence ID" value="NZ_CP116940.1"/>
</dbReference>
<accession>A0ABT9Y3V1</accession>
<gene>
    <name evidence="1" type="ORF">J2S01_000188</name>
</gene>
<proteinExistence type="predicted"/>
<evidence type="ECO:0000313" key="1">
    <source>
        <dbReference type="EMBL" id="MDQ0202503.1"/>
    </source>
</evidence>
<keyword evidence="2" id="KW-1185">Reference proteome</keyword>